<dbReference type="Pfam" id="PF00392">
    <property type="entry name" value="GntR"/>
    <property type="match status" value="1"/>
</dbReference>
<dbReference type="RefSeq" id="WP_246425021.1">
    <property type="nucleotide sequence ID" value="NZ_JACCFO010000001.1"/>
</dbReference>
<dbReference type="PANTHER" id="PTHR43537:SF49">
    <property type="entry name" value="TRANSCRIPTIONAL REGULATORY PROTEIN"/>
    <property type="match status" value="1"/>
</dbReference>
<dbReference type="InterPro" id="IPR011711">
    <property type="entry name" value="GntR_C"/>
</dbReference>
<sequence length="249" mass="27918">MKLGHGTTAVWSAQLRWEPRITRGPATEGMDVPGTRATSSVDLAEQLEEEIVLGLRYPRERLVEDDLMARFDAKRHAVRSALRELETRGLAERRPNAGAFVRSYTAKEVRDLYAVREILEVSAARMIDLPAAEGCVEELTELQHRHDSAIEAGDLRAVVRANMAFHDALFALTDNTVLTQTIRRHARMAHAMRSVTVTSPDFLDRSRREHWTMIEALRGGDPDLLADTCRAHLLPSRDAYLSRVAGALD</sequence>
<protein>
    <submittedName>
        <fullName evidence="5">DNA-binding GntR family transcriptional regulator</fullName>
    </submittedName>
</protein>
<dbReference type="SMART" id="SM00345">
    <property type="entry name" value="HTH_GNTR"/>
    <property type="match status" value="1"/>
</dbReference>
<dbReference type="Gene3D" id="1.20.120.530">
    <property type="entry name" value="GntR ligand-binding domain-like"/>
    <property type="match status" value="1"/>
</dbReference>
<dbReference type="GO" id="GO:0003700">
    <property type="term" value="F:DNA-binding transcription factor activity"/>
    <property type="evidence" value="ECO:0007669"/>
    <property type="project" value="InterPro"/>
</dbReference>
<evidence type="ECO:0000259" key="4">
    <source>
        <dbReference type="PROSITE" id="PS50949"/>
    </source>
</evidence>
<reference evidence="5 6" key="1">
    <citation type="submission" date="2020-07" db="EMBL/GenBank/DDBJ databases">
        <title>Sequencing the genomes of 1000 actinobacteria strains.</title>
        <authorList>
            <person name="Klenk H.-P."/>
        </authorList>
    </citation>
    <scope>NUCLEOTIDE SEQUENCE [LARGE SCALE GENOMIC DNA]</scope>
    <source>
        <strain evidence="5 6">DSM 45927</strain>
    </source>
</reference>
<dbReference type="AlphaFoldDB" id="A0A853BKC3"/>
<accession>A0A853BKC3</accession>
<evidence type="ECO:0000256" key="3">
    <source>
        <dbReference type="ARBA" id="ARBA00023163"/>
    </source>
</evidence>
<dbReference type="Gene3D" id="1.10.10.10">
    <property type="entry name" value="Winged helix-like DNA-binding domain superfamily/Winged helix DNA-binding domain"/>
    <property type="match status" value="1"/>
</dbReference>
<dbReference type="InterPro" id="IPR036390">
    <property type="entry name" value="WH_DNA-bd_sf"/>
</dbReference>
<dbReference type="Proteomes" id="UP000575985">
    <property type="component" value="Unassembled WGS sequence"/>
</dbReference>
<dbReference type="InterPro" id="IPR008920">
    <property type="entry name" value="TF_FadR/GntR_C"/>
</dbReference>
<organism evidence="5 6">
    <name type="scientific">Streptomonospora nanhaiensis</name>
    <dbReference type="NCBI Taxonomy" id="1323731"/>
    <lineage>
        <taxon>Bacteria</taxon>
        <taxon>Bacillati</taxon>
        <taxon>Actinomycetota</taxon>
        <taxon>Actinomycetes</taxon>
        <taxon>Streptosporangiales</taxon>
        <taxon>Nocardiopsidaceae</taxon>
        <taxon>Streptomonospora</taxon>
    </lineage>
</organism>
<evidence type="ECO:0000256" key="2">
    <source>
        <dbReference type="ARBA" id="ARBA00023125"/>
    </source>
</evidence>
<keyword evidence="1" id="KW-0805">Transcription regulation</keyword>
<keyword evidence="6" id="KW-1185">Reference proteome</keyword>
<feature type="domain" description="HTH gntR-type" evidence="4">
    <location>
        <begin position="37"/>
        <end position="104"/>
    </location>
</feature>
<keyword evidence="3" id="KW-0804">Transcription</keyword>
<dbReference type="Pfam" id="PF07729">
    <property type="entry name" value="FCD"/>
    <property type="match status" value="1"/>
</dbReference>
<dbReference type="SMART" id="SM00895">
    <property type="entry name" value="FCD"/>
    <property type="match status" value="1"/>
</dbReference>
<evidence type="ECO:0000313" key="6">
    <source>
        <dbReference type="Proteomes" id="UP000575985"/>
    </source>
</evidence>
<dbReference type="PANTHER" id="PTHR43537">
    <property type="entry name" value="TRANSCRIPTIONAL REGULATOR, GNTR FAMILY"/>
    <property type="match status" value="1"/>
</dbReference>
<evidence type="ECO:0000313" key="5">
    <source>
        <dbReference type="EMBL" id="NYI95175.1"/>
    </source>
</evidence>
<dbReference type="GO" id="GO:0003677">
    <property type="term" value="F:DNA binding"/>
    <property type="evidence" value="ECO:0007669"/>
    <property type="project" value="UniProtKB-KW"/>
</dbReference>
<gene>
    <name evidence="5" type="ORF">HNR12_001452</name>
</gene>
<comment type="caution">
    <text evidence="5">The sequence shown here is derived from an EMBL/GenBank/DDBJ whole genome shotgun (WGS) entry which is preliminary data.</text>
</comment>
<dbReference type="InterPro" id="IPR000524">
    <property type="entry name" value="Tscrpt_reg_HTH_GntR"/>
</dbReference>
<keyword evidence="2 5" id="KW-0238">DNA-binding</keyword>
<dbReference type="InterPro" id="IPR036388">
    <property type="entry name" value="WH-like_DNA-bd_sf"/>
</dbReference>
<dbReference type="EMBL" id="JACCFO010000001">
    <property type="protein sequence ID" value="NYI95175.1"/>
    <property type="molecule type" value="Genomic_DNA"/>
</dbReference>
<evidence type="ECO:0000256" key="1">
    <source>
        <dbReference type="ARBA" id="ARBA00023015"/>
    </source>
</evidence>
<proteinExistence type="predicted"/>
<dbReference type="SUPFAM" id="SSF48008">
    <property type="entry name" value="GntR ligand-binding domain-like"/>
    <property type="match status" value="1"/>
</dbReference>
<dbReference type="SUPFAM" id="SSF46785">
    <property type="entry name" value="Winged helix' DNA-binding domain"/>
    <property type="match status" value="1"/>
</dbReference>
<dbReference type="PROSITE" id="PS50949">
    <property type="entry name" value="HTH_GNTR"/>
    <property type="match status" value="1"/>
</dbReference>
<name>A0A853BKC3_9ACTN</name>